<feature type="chain" id="PRO_5043242368" evidence="2">
    <location>
        <begin position="23"/>
        <end position="483"/>
    </location>
</feature>
<dbReference type="FunCoup" id="A0A804KI05">
    <property type="interactions" value="71"/>
</dbReference>
<dbReference type="Proteomes" id="UP000012960">
    <property type="component" value="Unplaced"/>
</dbReference>
<dbReference type="PROSITE" id="PS51257">
    <property type="entry name" value="PROKAR_LIPOPROTEIN"/>
    <property type="match status" value="1"/>
</dbReference>
<evidence type="ECO:0000259" key="3">
    <source>
        <dbReference type="SMART" id="SM00835"/>
    </source>
</evidence>
<keyword evidence="6" id="KW-1185">Reference proteome</keyword>
<evidence type="ECO:0000313" key="5">
    <source>
        <dbReference type="EnsemblPlants" id="Ma09_p10180.1"/>
    </source>
</evidence>
<protein>
    <submittedName>
        <fullName evidence="4">(wild Malaysian banana) hypothetical protein</fullName>
    </submittedName>
</protein>
<reference evidence="5" key="2">
    <citation type="submission" date="2021-05" db="UniProtKB">
        <authorList>
            <consortium name="EnsemblPlants"/>
        </authorList>
    </citation>
    <scope>IDENTIFICATION</scope>
    <source>
        <strain evidence="5">subsp. malaccensis</strain>
    </source>
</reference>
<feature type="domain" description="Cupin type-1" evidence="3">
    <location>
        <begin position="276"/>
        <end position="445"/>
    </location>
</feature>
<dbReference type="EMBL" id="HG996474">
    <property type="protein sequence ID" value="CAG1834763.1"/>
    <property type="molecule type" value="Genomic_DNA"/>
</dbReference>
<dbReference type="Pfam" id="PF00190">
    <property type="entry name" value="Cupin_1"/>
    <property type="match status" value="2"/>
</dbReference>
<dbReference type="OMA" id="CQHRCEQ"/>
<feature type="region of interest" description="Disordered" evidence="1">
    <location>
        <begin position="346"/>
        <end position="367"/>
    </location>
</feature>
<gene>
    <name evidence="4" type="ORF">GSMUA_228680.1</name>
</gene>
<keyword evidence="2" id="KW-0732">Signal</keyword>
<organism evidence="5 6">
    <name type="scientific">Musa acuminata subsp. malaccensis</name>
    <name type="common">Wild banana</name>
    <name type="synonym">Musa malaccensis</name>
    <dbReference type="NCBI Taxonomy" id="214687"/>
    <lineage>
        <taxon>Eukaryota</taxon>
        <taxon>Viridiplantae</taxon>
        <taxon>Streptophyta</taxon>
        <taxon>Embryophyta</taxon>
        <taxon>Tracheophyta</taxon>
        <taxon>Spermatophyta</taxon>
        <taxon>Magnoliopsida</taxon>
        <taxon>Liliopsida</taxon>
        <taxon>Zingiberales</taxon>
        <taxon>Musaceae</taxon>
        <taxon>Musa</taxon>
    </lineage>
</organism>
<dbReference type="CDD" id="cd02244">
    <property type="entry name" value="cupin_7S_vicilin-like_N"/>
    <property type="match status" value="1"/>
</dbReference>
<accession>A0A804KI05</accession>
<dbReference type="SUPFAM" id="SSF51182">
    <property type="entry name" value="RmlC-like cupins"/>
    <property type="match status" value="1"/>
</dbReference>
<name>A0A804KI05_MUSAM</name>
<evidence type="ECO:0000313" key="4">
    <source>
        <dbReference type="EMBL" id="CAG1834763.1"/>
    </source>
</evidence>
<proteinExistence type="predicted"/>
<dbReference type="InterPro" id="IPR011051">
    <property type="entry name" value="RmlC_Cupin_sf"/>
</dbReference>
<dbReference type="InterPro" id="IPR050253">
    <property type="entry name" value="Seed_Storage-Functional"/>
</dbReference>
<reference evidence="4" key="1">
    <citation type="submission" date="2021-03" db="EMBL/GenBank/DDBJ databases">
        <authorList>
            <consortium name="Genoscope - CEA"/>
            <person name="William W."/>
        </authorList>
    </citation>
    <scope>NUCLEOTIDE SEQUENCE</scope>
    <source>
        <strain evidence="4">Doubled-haploid Pahang</strain>
    </source>
</reference>
<dbReference type="OrthoDB" id="1912756at2759"/>
<feature type="compositionally biased region" description="Basic and acidic residues" evidence="1">
    <location>
        <begin position="460"/>
        <end position="470"/>
    </location>
</feature>
<dbReference type="AlphaFoldDB" id="A0A804KI05"/>
<dbReference type="PANTHER" id="PTHR31189">
    <property type="entry name" value="OS03G0336100 PROTEIN-RELATED"/>
    <property type="match status" value="1"/>
</dbReference>
<dbReference type="Gene3D" id="2.60.120.10">
    <property type="entry name" value="Jelly Rolls"/>
    <property type="match status" value="2"/>
</dbReference>
<dbReference type="Gramene" id="Ma09_t10180.1">
    <property type="protein sequence ID" value="Ma09_p10180.1"/>
    <property type="gene ID" value="Ma09_g10180"/>
</dbReference>
<evidence type="ECO:0000256" key="1">
    <source>
        <dbReference type="SAM" id="MobiDB-lite"/>
    </source>
</evidence>
<feature type="domain" description="Cupin type-1" evidence="3">
    <location>
        <begin position="100"/>
        <end position="236"/>
    </location>
</feature>
<dbReference type="EnsemblPlants" id="Ma09_t10180.1">
    <property type="protein sequence ID" value="Ma09_p10180.1"/>
    <property type="gene ID" value="Ma09_g10180"/>
</dbReference>
<dbReference type="InterPro" id="IPR014710">
    <property type="entry name" value="RmlC-like_jellyroll"/>
</dbReference>
<evidence type="ECO:0000313" key="6">
    <source>
        <dbReference type="Proteomes" id="UP000012960"/>
    </source>
</evidence>
<dbReference type="PANTHER" id="PTHR31189:SF13">
    <property type="entry name" value="CUPINCIN"/>
    <property type="match status" value="1"/>
</dbReference>
<dbReference type="CDD" id="cd02245">
    <property type="entry name" value="cupin_7S_vicilin-like_C"/>
    <property type="match status" value="1"/>
</dbReference>
<feature type="region of interest" description="Disordered" evidence="1">
    <location>
        <begin position="450"/>
        <end position="483"/>
    </location>
</feature>
<feature type="signal peptide" evidence="2">
    <location>
        <begin position="1"/>
        <end position="22"/>
    </location>
</feature>
<dbReference type="SMART" id="SM00835">
    <property type="entry name" value="Cupin_1"/>
    <property type="match status" value="2"/>
</dbReference>
<evidence type="ECO:0000256" key="2">
    <source>
        <dbReference type="SAM" id="SignalP"/>
    </source>
</evidence>
<sequence>MATRTVQVLFSLLLLLSSCVLASTYGSDRAKKRCHMECRGTPEGRRRKECVRQCLDHSGREREHGEVAEGGRRERNPYFFGDRSYEQWSRSEHGRFEVLERFARRSELLVGVENYRLAVMEAEPETFIMPRHWDAEEVFYVMEGRGTITLLHENNRETHDIKRGDIIWIPAGAIVYAINKARNEKLRVAILLHPISTPGHVEEFYGAAGRNPETFFASFSDEVLEAAFDTPSEKLERLFEKQRRGEFIKMTEEQMRALSQSTGEGGWPLARSTEPYNLLQNRPSHSNEHGQLHEVGANEYQQLQDLDVDVSIANISERSMMAPNYNSLSTKLAMVVQGRGYIEMACPSRSGESRRSEETTESEPQQRVLYRTVRSRVSRGSVFVIPAGHPVAAVAARNENLEVLFFGVRAAQNRNYYLAGRNNVLNRLDREAKELAFGVPAEEVDEVLHAQPESVFLPGPERRREAERGRQPSPESLLSFAES</sequence>
<dbReference type="InterPro" id="IPR006045">
    <property type="entry name" value="Cupin_1"/>
</dbReference>